<dbReference type="Gene3D" id="1.10.400.10">
    <property type="entry name" value="GI Alpha 1, domain 2-like"/>
    <property type="match status" value="1"/>
</dbReference>
<gene>
    <name evidence="9" type="primary">105312217</name>
</gene>
<evidence type="ECO:0000256" key="7">
    <source>
        <dbReference type="PIRSR" id="PIRSR601019-2"/>
    </source>
</evidence>
<dbReference type="AlphaFoldDB" id="A0A1X7V7H5"/>
<dbReference type="SUPFAM" id="SSF47895">
    <property type="entry name" value="Transducin (alpha subunit), insertion domain"/>
    <property type="match status" value="1"/>
</dbReference>
<dbReference type="OrthoDB" id="5817230at2759"/>
<organism evidence="9">
    <name type="scientific">Amphimedon queenslandica</name>
    <name type="common">Sponge</name>
    <dbReference type="NCBI Taxonomy" id="400682"/>
    <lineage>
        <taxon>Eukaryota</taxon>
        <taxon>Metazoa</taxon>
        <taxon>Porifera</taxon>
        <taxon>Demospongiae</taxon>
        <taxon>Heteroscleromorpha</taxon>
        <taxon>Haplosclerida</taxon>
        <taxon>Niphatidae</taxon>
        <taxon>Amphimedon</taxon>
    </lineage>
</organism>
<evidence type="ECO:0000256" key="6">
    <source>
        <dbReference type="PIRSR" id="PIRSR601019-1"/>
    </source>
</evidence>
<dbReference type="GO" id="GO:0005834">
    <property type="term" value="C:heterotrimeric G-protein complex"/>
    <property type="evidence" value="ECO:0007669"/>
    <property type="project" value="TreeGrafter"/>
</dbReference>
<feature type="binding site" evidence="6">
    <location>
        <position position="364"/>
    </location>
    <ligand>
        <name>GTP</name>
        <dbReference type="ChEBI" id="CHEBI:37565"/>
    </ligand>
</feature>
<dbReference type="FunFam" id="1.10.400.10:FF:000002">
    <property type="entry name" value="guanine nucleotide-binding protein G(Q) subunit alpha"/>
    <property type="match status" value="1"/>
</dbReference>
<dbReference type="STRING" id="400682.A0A1X7V7H5"/>
<dbReference type="InParanoid" id="A0A1X7V7H5"/>
<dbReference type="KEGG" id="aqu:105312217"/>
<dbReference type="InterPro" id="IPR001019">
    <property type="entry name" value="Gprotein_alpha_su"/>
</dbReference>
<feature type="binding site" evidence="7">
    <location>
        <position position="217"/>
    </location>
    <ligand>
        <name>Mg(2+)</name>
        <dbReference type="ChEBI" id="CHEBI:18420"/>
    </ligand>
</feature>
<dbReference type="GO" id="GO:0005737">
    <property type="term" value="C:cytoplasm"/>
    <property type="evidence" value="ECO:0007669"/>
    <property type="project" value="TreeGrafter"/>
</dbReference>
<reference evidence="10" key="1">
    <citation type="journal article" date="2010" name="Nature">
        <title>The Amphimedon queenslandica genome and the evolution of animal complexity.</title>
        <authorList>
            <person name="Srivastava M."/>
            <person name="Simakov O."/>
            <person name="Chapman J."/>
            <person name="Fahey B."/>
            <person name="Gauthier M.E."/>
            <person name="Mitros T."/>
            <person name="Richards G.S."/>
            <person name="Conaco C."/>
            <person name="Dacre M."/>
            <person name="Hellsten U."/>
            <person name="Larroux C."/>
            <person name="Putnam N.H."/>
            <person name="Stanke M."/>
            <person name="Adamska M."/>
            <person name="Darling A."/>
            <person name="Degnan S.M."/>
            <person name="Oakley T.H."/>
            <person name="Plachetzki D.C."/>
            <person name="Zhai Y."/>
            <person name="Adamski M."/>
            <person name="Calcino A."/>
            <person name="Cummins S.F."/>
            <person name="Goodstein D.M."/>
            <person name="Harris C."/>
            <person name="Jackson D.J."/>
            <person name="Leys S.P."/>
            <person name="Shu S."/>
            <person name="Woodcroft B.J."/>
            <person name="Vervoort M."/>
            <person name="Kosik K.S."/>
            <person name="Manning G."/>
            <person name="Degnan B.M."/>
            <person name="Rokhsar D.S."/>
        </authorList>
    </citation>
    <scope>NUCLEOTIDE SEQUENCE [LARGE SCALE GENOMIC DNA]</scope>
</reference>
<dbReference type="GO" id="GO:0031683">
    <property type="term" value="F:G-protein beta/gamma-subunit complex binding"/>
    <property type="evidence" value="ECO:0007669"/>
    <property type="project" value="InterPro"/>
</dbReference>
<dbReference type="InterPro" id="IPR011025">
    <property type="entry name" value="GproteinA_insert"/>
</dbReference>
<feature type="compositionally biased region" description="Basic and acidic residues" evidence="8">
    <location>
        <begin position="18"/>
        <end position="28"/>
    </location>
</feature>
<dbReference type="SMART" id="SM00275">
    <property type="entry name" value="G_alpha"/>
    <property type="match status" value="1"/>
</dbReference>
<keyword evidence="2 6" id="KW-0547">Nucleotide-binding</keyword>
<dbReference type="FunFam" id="3.40.50.300:FF:000754">
    <property type="entry name" value="Guanine nucleotide-binding protein subunit alpha-13"/>
    <property type="match status" value="1"/>
</dbReference>
<name>A0A1X7V7H5_AMPQE</name>
<evidence type="ECO:0000313" key="9">
    <source>
        <dbReference type="EnsemblMetazoa" id="Aqu2.1.35933_001"/>
    </source>
</evidence>
<dbReference type="PRINTS" id="PR00440">
    <property type="entry name" value="GPROTEINA12"/>
</dbReference>
<dbReference type="GO" id="GO:0005525">
    <property type="term" value="F:GTP binding"/>
    <property type="evidence" value="ECO:0007669"/>
    <property type="project" value="UniProtKB-KW"/>
</dbReference>
<dbReference type="PRINTS" id="PR00318">
    <property type="entry name" value="GPROTEINA"/>
</dbReference>
<evidence type="ECO:0000256" key="5">
    <source>
        <dbReference type="ARBA" id="ARBA00023224"/>
    </source>
</evidence>
<dbReference type="FunFam" id="3.40.50.300:FF:000692">
    <property type="entry name" value="Guanine nucleotide-binding protein subunit alpha"/>
    <property type="match status" value="1"/>
</dbReference>
<sequence>MGVGQARDLVPFRTRSRTTRENTVKSRDPGMAFNCLKTEEEKEGERRSRQIDRQLKSLDKEKDWKREMKVLLLGAGESGKSTFLKQMRIIHGEDYSDSDRLEFRPLIYHNILKGMKVLVEACRRLQIPFSEPDNDSKGDIVSSGYQHSQELSPEEFAPYVEPLKSLWKDTGIQTTLARSNEFQLGDSVPYFLSKLEVIGAVDYLPSKDDILNSRKATRGVVEYTTAIRNQQFRFVDVGGQRSQRQKWFQCFDEVTAILFIVASSAFNQTLLEDRVTNRLIESLNIFETIVNNRCFRNVAIMVFFNKSDLLETKVQNPKVDISKYFPEFNGDPHNLDHVKGFMVGMFDSVRRNQRQDFYHYFTTAVNTRNIHMVFDIVKDIILSGHIGQILQI</sequence>
<feature type="binding site" evidence="6">
    <location>
        <begin position="77"/>
        <end position="82"/>
    </location>
    <ligand>
        <name>GTP</name>
        <dbReference type="ChEBI" id="CHEBI:37565"/>
    </ligand>
</feature>
<dbReference type="GO" id="GO:0007188">
    <property type="term" value="P:adenylate cyclase-modulating G protein-coupled receptor signaling pathway"/>
    <property type="evidence" value="ECO:0007669"/>
    <property type="project" value="TreeGrafter"/>
</dbReference>
<dbReference type="EnsemblMetazoa" id="XM_011404685.2">
    <property type="protein sequence ID" value="XP_011402987.2"/>
    <property type="gene ID" value="LOC105312217"/>
</dbReference>
<evidence type="ECO:0000256" key="4">
    <source>
        <dbReference type="ARBA" id="ARBA00023134"/>
    </source>
</evidence>
<keyword evidence="5" id="KW-0807">Transducer</keyword>
<evidence type="ECO:0000313" key="10">
    <source>
        <dbReference type="Proteomes" id="UP000007879"/>
    </source>
</evidence>
<evidence type="ECO:0000256" key="2">
    <source>
        <dbReference type="ARBA" id="ARBA00022741"/>
    </source>
</evidence>
<evidence type="ECO:0000256" key="3">
    <source>
        <dbReference type="ARBA" id="ARBA00022842"/>
    </source>
</evidence>
<dbReference type="Pfam" id="PF00503">
    <property type="entry name" value="G-alpha"/>
    <property type="match status" value="1"/>
</dbReference>
<feature type="binding site" evidence="7">
    <location>
        <position position="81"/>
    </location>
    <ligand>
        <name>Mg(2+)</name>
        <dbReference type="ChEBI" id="CHEBI:18420"/>
    </ligand>
</feature>
<accession>A0A1X7V7H5</accession>
<dbReference type="InterPro" id="IPR027417">
    <property type="entry name" value="P-loop_NTPase"/>
</dbReference>
<keyword evidence="3 7" id="KW-0460">Magnesium</keyword>
<feature type="binding site" evidence="6">
    <location>
        <begin position="211"/>
        <end position="217"/>
    </location>
    <ligand>
        <name>GTP</name>
        <dbReference type="ChEBI" id="CHEBI:37565"/>
    </ligand>
</feature>
<dbReference type="Proteomes" id="UP000007879">
    <property type="component" value="Unassembled WGS sequence"/>
</dbReference>
<feature type="binding site" evidence="6">
    <location>
        <begin position="236"/>
        <end position="240"/>
    </location>
    <ligand>
        <name>GTP</name>
        <dbReference type="ChEBI" id="CHEBI:37565"/>
    </ligand>
</feature>
<feature type="binding site" evidence="6">
    <location>
        <begin position="305"/>
        <end position="308"/>
    </location>
    <ligand>
        <name>GTP</name>
        <dbReference type="ChEBI" id="CHEBI:37565"/>
    </ligand>
</feature>
<dbReference type="InterPro" id="IPR000469">
    <property type="entry name" value="Gprotein_alpha_12/13"/>
</dbReference>
<dbReference type="GO" id="GO:0003924">
    <property type="term" value="F:GTPase activity"/>
    <property type="evidence" value="ECO:0007669"/>
    <property type="project" value="InterPro"/>
</dbReference>
<dbReference type="PROSITE" id="PS51882">
    <property type="entry name" value="G_ALPHA"/>
    <property type="match status" value="1"/>
</dbReference>
<dbReference type="CDD" id="cd00066">
    <property type="entry name" value="G-alpha"/>
    <property type="match status" value="1"/>
</dbReference>
<keyword evidence="1 7" id="KW-0479">Metal-binding</keyword>
<dbReference type="GO" id="GO:0001664">
    <property type="term" value="F:G protein-coupled receptor binding"/>
    <property type="evidence" value="ECO:0007669"/>
    <property type="project" value="InterPro"/>
</dbReference>
<dbReference type="EnsemblMetazoa" id="Aqu2.1.35933_001">
    <property type="protein sequence ID" value="Aqu2.1.35933_001"/>
    <property type="gene ID" value="Aqu2.1.35933"/>
</dbReference>
<dbReference type="GO" id="GO:0046872">
    <property type="term" value="F:metal ion binding"/>
    <property type="evidence" value="ECO:0007669"/>
    <property type="project" value="UniProtKB-KW"/>
</dbReference>
<proteinExistence type="predicted"/>
<keyword evidence="4 6" id="KW-0342">GTP-binding</keyword>
<dbReference type="eggNOG" id="KOG0082">
    <property type="taxonomic scope" value="Eukaryota"/>
</dbReference>
<dbReference type="PANTHER" id="PTHR10218">
    <property type="entry name" value="GTP-BINDING PROTEIN ALPHA SUBUNIT"/>
    <property type="match status" value="1"/>
</dbReference>
<dbReference type="FunCoup" id="A0A1X7V7H5">
    <property type="interactions" value="748"/>
</dbReference>
<protein>
    <submittedName>
        <fullName evidence="9">Uncharacterized protein</fullName>
    </submittedName>
</protein>
<dbReference type="Gene3D" id="3.40.50.300">
    <property type="entry name" value="P-loop containing nucleotide triphosphate hydrolases"/>
    <property type="match status" value="1"/>
</dbReference>
<keyword evidence="10" id="KW-1185">Reference proteome</keyword>
<reference evidence="9" key="2">
    <citation type="submission" date="2017-05" db="UniProtKB">
        <authorList>
            <consortium name="EnsemblMetazoa"/>
        </authorList>
    </citation>
    <scope>IDENTIFICATION</scope>
</reference>
<dbReference type="GO" id="GO:0007266">
    <property type="term" value="P:Rho protein signal transduction"/>
    <property type="evidence" value="ECO:0007669"/>
    <property type="project" value="InterPro"/>
</dbReference>
<dbReference type="SUPFAM" id="SSF52540">
    <property type="entry name" value="P-loop containing nucleoside triphosphate hydrolases"/>
    <property type="match status" value="1"/>
</dbReference>
<feature type="region of interest" description="Disordered" evidence="8">
    <location>
        <begin position="1"/>
        <end position="29"/>
    </location>
</feature>
<feature type="binding site" evidence="6">
    <location>
        <begin position="186"/>
        <end position="187"/>
    </location>
    <ligand>
        <name>GTP</name>
        <dbReference type="ChEBI" id="CHEBI:37565"/>
    </ligand>
</feature>
<evidence type="ECO:0000256" key="1">
    <source>
        <dbReference type="ARBA" id="ARBA00022723"/>
    </source>
</evidence>
<dbReference type="PANTHER" id="PTHR10218:SF360">
    <property type="entry name" value="GUANINE NUCLEOTIDE-BINDING PROTEIN SUBUNIT ALPHA HOMOLOG"/>
    <property type="match status" value="1"/>
</dbReference>
<evidence type="ECO:0000256" key="8">
    <source>
        <dbReference type="SAM" id="MobiDB-lite"/>
    </source>
</evidence>